<sequence>MGDASDGRTGAVTNYNMYKTIEDCNNRPLPLPSFRLRAAGALCNPPLIKAAHEYFILLNSMGVIIAAGCRCPTDHWSKVICRIHASRLPTNFRGWKDCPFADTNNQNNTQYIRARARDVLPVTCLWLSMQRSVPVSREARVTSFHPSTTFDFTFGAPRAPDR</sequence>
<dbReference type="AlphaFoldDB" id="A0AAW2H022"/>
<reference evidence="1 2" key="1">
    <citation type="submission" date="2023-03" db="EMBL/GenBank/DDBJ databases">
        <title>High recombination rates correlate with genetic variation in Cardiocondyla obscurior ants.</title>
        <authorList>
            <person name="Errbii M."/>
        </authorList>
    </citation>
    <scope>NUCLEOTIDE SEQUENCE [LARGE SCALE GENOMIC DNA]</scope>
    <source>
        <strain evidence="1">Alpha-2009</strain>
        <tissue evidence="1">Whole body</tissue>
    </source>
</reference>
<keyword evidence="2" id="KW-1185">Reference proteome</keyword>
<name>A0AAW2H022_9HYME</name>
<proteinExistence type="predicted"/>
<protein>
    <submittedName>
        <fullName evidence="1">Uncharacterized protein</fullName>
    </submittedName>
</protein>
<comment type="caution">
    <text evidence="1">The sequence shown here is derived from an EMBL/GenBank/DDBJ whole genome shotgun (WGS) entry which is preliminary data.</text>
</comment>
<evidence type="ECO:0000313" key="2">
    <source>
        <dbReference type="Proteomes" id="UP001430953"/>
    </source>
</evidence>
<evidence type="ECO:0000313" key="1">
    <source>
        <dbReference type="EMBL" id="KAL0132907.1"/>
    </source>
</evidence>
<dbReference type="EMBL" id="JADYXP020000001">
    <property type="protein sequence ID" value="KAL0132907.1"/>
    <property type="molecule type" value="Genomic_DNA"/>
</dbReference>
<dbReference type="Proteomes" id="UP001430953">
    <property type="component" value="Unassembled WGS sequence"/>
</dbReference>
<organism evidence="1 2">
    <name type="scientific">Cardiocondyla obscurior</name>
    <dbReference type="NCBI Taxonomy" id="286306"/>
    <lineage>
        <taxon>Eukaryota</taxon>
        <taxon>Metazoa</taxon>
        <taxon>Ecdysozoa</taxon>
        <taxon>Arthropoda</taxon>
        <taxon>Hexapoda</taxon>
        <taxon>Insecta</taxon>
        <taxon>Pterygota</taxon>
        <taxon>Neoptera</taxon>
        <taxon>Endopterygota</taxon>
        <taxon>Hymenoptera</taxon>
        <taxon>Apocrita</taxon>
        <taxon>Aculeata</taxon>
        <taxon>Formicoidea</taxon>
        <taxon>Formicidae</taxon>
        <taxon>Myrmicinae</taxon>
        <taxon>Cardiocondyla</taxon>
    </lineage>
</organism>
<gene>
    <name evidence="1" type="ORF">PUN28_000559</name>
</gene>
<accession>A0AAW2H022</accession>